<evidence type="ECO:0000256" key="2">
    <source>
        <dbReference type="ARBA" id="ARBA00022801"/>
    </source>
</evidence>
<organism evidence="7 8">
    <name type="scientific">Piloderma croceum (strain F 1598)</name>
    <dbReference type="NCBI Taxonomy" id="765440"/>
    <lineage>
        <taxon>Eukaryota</taxon>
        <taxon>Fungi</taxon>
        <taxon>Dikarya</taxon>
        <taxon>Basidiomycota</taxon>
        <taxon>Agaricomycotina</taxon>
        <taxon>Agaricomycetes</taxon>
        <taxon>Agaricomycetidae</taxon>
        <taxon>Atheliales</taxon>
        <taxon>Atheliaceae</taxon>
        <taxon>Piloderma</taxon>
    </lineage>
</organism>
<evidence type="ECO:0000313" key="7">
    <source>
        <dbReference type="EMBL" id="KIM92388.1"/>
    </source>
</evidence>
<dbReference type="EMBL" id="KN832970">
    <property type="protein sequence ID" value="KIM92388.1"/>
    <property type="molecule type" value="Genomic_DNA"/>
</dbReference>
<dbReference type="SMART" id="SM00490">
    <property type="entry name" value="HELICc"/>
    <property type="match status" value="1"/>
</dbReference>
<dbReference type="GO" id="GO:0005524">
    <property type="term" value="F:ATP binding"/>
    <property type="evidence" value="ECO:0007669"/>
    <property type="project" value="UniProtKB-KW"/>
</dbReference>
<dbReference type="Pfam" id="PF00176">
    <property type="entry name" value="SNF2-rel_dom"/>
    <property type="match status" value="1"/>
</dbReference>
<dbReference type="Gene3D" id="3.40.50.10810">
    <property type="entry name" value="Tandem AAA-ATPase domain"/>
    <property type="match status" value="2"/>
</dbReference>
<feature type="compositionally biased region" description="Low complexity" evidence="4">
    <location>
        <begin position="20"/>
        <end position="32"/>
    </location>
</feature>
<dbReference type="GO" id="GO:0006281">
    <property type="term" value="P:DNA repair"/>
    <property type="evidence" value="ECO:0007669"/>
    <property type="project" value="TreeGrafter"/>
</dbReference>
<dbReference type="STRING" id="765440.A0A0C3C0M6"/>
<feature type="domain" description="Helicase ATP-binding" evidence="5">
    <location>
        <begin position="209"/>
        <end position="436"/>
    </location>
</feature>
<feature type="compositionally biased region" description="Basic and acidic residues" evidence="4">
    <location>
        <begin position="312"/>
        <end position="323"/>
    </location>
</feature>
<dbReference type="PANTHER" id="PTHR45626:SF14">
    <property type="entry name" value="ATP-DEPENDENT DNA HELICASE (EUROFUNG)"/>
    <property type="match status" value="1"/>
</dbReference>
<name>A0A0C3C0M6_PILCF</name>
<dbReference type="InParanoid" id="A0A0C3C0M6"/>
<feature type="region of interest" description="Disordered" evidence="4">
    <location>
        <begin position="312"/>
        <end position="366"/>
    </location>
</feature>
<evidence type="ECO:0000256" key="3">
    <source>
        <dbReference type="ARBA" id="ARBA00022840"/>
    </source>
</evidence>
<dbReference type="HOGENOM" id="CLU_000315_2_8_1"/>
<dbReference type="Proteomes" id="UP000054166">
    <property type="component" value="Unassembled WGS sequence"/>
</dbReference>
<dbReference type="GO" id="GO:0005634">
    <property type="term" value="C:nucleus"/>
    <property type="evidence" value="ECO:0007669"/>
    <property type="project" value="TreeGrafter"/>
</dbReference>
<dbReference type="InterPro" id="IPR027417">
    <property type="entry name" value="P-loop_NTPase"/>
</dbReference>
<dbReference type="PANTHER" id="PTHR45626">
    <property type="entry name" value="TRANSCRIPTION TERMINATION FACTOR 2-RELATED"/>
    <property type="match status" value="1"/>
</dbReference>
<gene>
    <name evidence="7" type="ORF">PILCRDRAFT_810445</name>
</gene>
<dbReference type="InterPro" id="IPR001650">
    <property type="entry name" value="Helicase_C-like"/>
</dbReference>
<dbReference type="OrthoDB" id="423559at2759"/>
<dbReference type="InterPro" id="IPR014001">
    <property type="entry name" value="Helicase_ATP-bd"/>
</dbReference>
<keyword evidence="1" id="KW-0547">Nucleotide-binding</keyword>
<evidence type="ECO:0000259" key="6">
    <source>
        <dbReference type="PROSITE" id="PS51194"/>
    </source>
</evidence>
<dbReference type="InterPro" id="IPR038718">
    <property type="entry name" value="SNF2-like_sf"/>
</dbReference>
<dbReference type="Gene3D" id="3.40.50.300">
    <property type="entry name" value="P-loop containing nucleotide triphosphate hydrolases"/>
    <property type="match status" value="1"/>
</dbReference>
<sequence length="819" mass="91028">MEEIRRRLAQDATLFPNRDTSPISISSTSSSPAVAPVKKTRAIVISSDEEEEEPLHILPTPGLKHASGSQPNNKPAQAQASQVNSKLPAFNNMPLATRPPNFPGTYPPQFPRPGLPIGNPIHIPSNRAPEPYKGANPTWETFTLQEEGHLYDPQTSAAEAEKALRQLVEDSHNDNEDDEVDMSLAIVEGFKDGITLLPHQVLGRVWMKERETGKKAGGILADDMGLGKTIQTLARIIDGRPKKSDKQDGWAAGTLVVCPVALVSQWASEIQKMCIGLRVIEHHGASRTTDPAKLRQAHVVVTSYSIVASEHGAFKPDSKNEGKGKKKTKAKAKKQASSDSDDDDDDDSADSDSSENFGKSIKKTKPASKKQAKDALFRVKWWRIVLDEAHNIKNRNTKSALACCDLEGKFRWCLTGTPMQNSVEELYSLLKFLQIRPLNDWQTFNEQINKPVKAGRQVRAMKRLHVILKAIMLRRKKDHVLNGKPILQLPERTVEVVQCDFDPEEYSFYMALESKMSTEVDKLMNAGKAQNNYTHVLVMLLRLRQACNHPSLVNKDYKIDSSAIEPKAASKGQEADDDGDDLAAMFGSLGVSNTRRCQVCQTALPSSSTGSHCSDCATFADKALRKTLAGPESDLPPDSAKIRKILELLAKIDERDDEEKTIIFSQFTSMLDLIQPFLTANGIKHVRYDGSMSKDKREASLEKIRNSKSTRVILISFKAGSTGLNLTACNNVILVDLWWNPALEEQAFDRAHRFGQTRDVNIFKLTIEKTVEDRILLLQDKKRELTKAALSGDKMKNNKLGINDLMALFRPGGRDDEEE</sequence>
<dbReference type="AlphaFoldDB" id="A0A0C3C0M6"/>
<feature type="domain" description="Helicase C-terminal" evidence="6">
    <location>
        <begin position="644"/>
        <end position="801"/>
    </location>
</feature>
<evidence type="ECO:0008006" key="9">
    <source>
        <dbReference type="Google" id="ProtNLM"/>
    </source>
</evidence>
<dbReference type="GO" id="GO:0008094">
    <property type="term" value="F:ATP-dependent activity, acting on DNA"/>
    <property type="evidence" value="ECO:0007669"/>
    <property type="project" value="TreeGrafter"/>
</dbReference>
<dbReference type="Pfam" id="PF00271">
    <property type="entry name" value="Helicase_C"/>
    <property type="match status" value="1"/>
</dbReference>
<evidence type="ECO:0000256" key="1">
    <source>
        <dbReference type="ARBA" id="ARBA00022741"/>
    </source>
</evidence>
<dbReference type="GO" id="GO:0016787">
    <property type="term" value="F:hydrolase activity"/>
    <property type="evidence" value="ECO:0007669"/>
    <property type="project" value="UniProtKB-KW"/>
</dbReference>
<evidence type="ECO:0000259" key="5">
    <source>
        <dbReference type="PROSITE" id="PS51192"/>
    </source>
</evidence>
<reference evidence="8" key="2">
    <citation type="submission" date="2015-01" db="EMBL/GenBank/DDBJ databases">
        <title>Evolutionary Origins and Diversification of the Mycorrhizal Mutualists.</title>
        <authorList>
            <consortium name="DOE Joint Genome Institute"/>
            <consortium name="Mycorrhizal Genomics Consortium"/>
            <person name="Kohler A."/>
            <person name="Kuo A."/>
            <person name="Nagy L.G."/>
            <person name="Floudas D."/>
            <person name="Copeland A."/>
            <person name="Barry K.W."/>
            <person name="Cichocki N."/>
            <person name="Veneault-Fourrey C."/>
            <person name="LaButti K."/>
            <person name="Lindquist E.A."/>
            <person name="Lipzen A."/>
            <person name="Lundell T."/>
            <person name="Morin E."/>
            <person name="Murat C."/>
            <person name="Riley R."/>
            <person name="Ohm R."/>
            <person name="Sun H."/>
            <person name="Tunlid A."/>
            <person name="Henrissat B."/>
            <person name="Grigoriev I.V."/>
            <person name="Hibbett D.S."/>
            <person name="Martin F."/>
        </authorList>
    </citation>
    <scope>NUCLEOTIDE SEQUENCE [LARGE SCALE GENOMIC DNA]</scope>
    <source>
        <strain evidence="8">F 1598</strain>
    </source>
</reference>
<dbReference type="SUPFAM" id="SSF52540">
    <property type="entry name" value="P-loop containing nucleoside triphosphate hydrolases"/>
    <property type="match status" value="2"/>
</dbReference>
<feature type="compositionally biased region" description="Polar residues" evidence="4">
    <location>
        <begin position="67"/>
        <end position="83"/>
    </location>
</feature>
<dbReference type="CDD" id="cd18793">
    <property type="entry name" value="SF2_C_SNF"/>
    <property type="match status" value="1"/>
</dbReference>
<protein>
    <recommendedName>
        <fullName evidence="9">Helicase ATP-binding domain-containing protein</fullName>
    </recommendedName>
</protein>
<keyword evidence="2" id="KW-0378">Hydrolase</keyword>
<reference evidence="7 8" key="1">
    <citation type="submission" date="2014-04" db="EMBL/GenBank/DDBJ databases">
        <authorList>
            <consortium name="DOE Joint Genome Institute"/>
            <person name="Kuo A."/>
            <person name="Tarkka M."/>
            <person name="Buscot F."/>
            <person name="Kohler A."/>
            <person name="Nagy L.G."/>
            <person name="Floudas D."/>
            <person name="Copeland A."/>
            <person name="Barry K.W."/>
            <person name="Cichocki N."/>
            <person name="Veneault-Fourrey C."/>
            <person name="LaButti K."/>
            <person name="Lindquist E.A."/>
            <person name="Lipzen A."/>
            <person name="Lundell T."/>
            <person name="Morin E."/>
            <person name="Murat C."/>
            <person name="Sun H."/>
            <person name="Tunlid A."/>
            <person name="Henrissat B."/>
            <person name="Grigoriev I.V."/>
            <person name="Hibbett D.S."/>
            <person name="Martin F."/>
            <person name="Nordberg H.P."/>
            <person name="Cantor M.N."/>
            <person name="Hua S.X."/>
        </authorList>
    </citation>
    <scope>NUCLEOTIDE SEQUENCE [LARGE SCALE GENOMIC DNA]</scope>
    <source>
        <strain evidence="7 8">F 1598</strain>
    </source>
</reference>
<dbReference type="InterPro" id="IPR050628">
    <property type="entry name" value="SNF2_RAD54_helicase_TF"/>
</dbReference>
<dbReference type="InterPro" id="IPR000330">
    <property type="entry name" value="SNF2_N"/>
</dbReference>
<keyword evidence="3" id="KW-0067">ATP-binding</keyword>
<feature type="compositionally biased region" description="Basic residues" evidence="4">
    <location>
        <begin position="324"/>
        <end position="334"/>
    </location>
</feature>
<keyword evidence="8" id="KW-1185">Reference proteome</keyword>
<accession>A0A0C3C0M6</accession>
<evidence type="ECO:0000313" key="8">
    <source>
        <dbReference type="Proteomes" id="UP000054166"/>
    </source>
</evidence>
<feature type="compositionally biased region" description="Acidic residues" evidence="4">
    <location>
        <begin position="339"/>
        <end position="353"/>
    </location>
</feature>
<feature type="region of interest" description="Disordered" evidence="4">
    <location>
        <begin position="1"/>
        <end position="83"/>
    </location>
</feature>
<dbReference type="SMART" id="SM00487">
    <property type="entry name" value="DEXDc"/>
    <property type="match status" value="1"/>
</dbReference>
<dbReference type="PROSITE" id="PS51192">
    <property type="entry name" value="HELICASE_ATP_BIND_1"/>
    <property type="match status" value="1"/>
</dbReference>
<proteinExistence type="predicted"/>
<evidence type="ECO:0000256" key="4">
    <source>
        <dbReference type="SAM" id="MobiDB-lite"/>
    </source>
</evidence>
<dbReference type="CDD" id="cd18008">
    <property type="entry name" value="DEXDc_SHPRH-like"/>
    <property type="match status" value="1"/>
</dbReference>
<dbReference type="PROSITE" id="PS51194">
    <property type="entry name" value="HELICASE_CTER"/>
    <property type="match status" value="1"/>
</dbReference>
<dbReference type="InterPro" id="IPR049730">
    <property type="entry name" value="SNF2/RAD54-like_C"/>
</dbReference>
<dbReference type="FunCoup" id="A0A0C3C0M6">
    <property type="interactions" value="173"/>
</dbReference>